<dbReference type="InterPro" id="IPR017941">
    <property type="entry name" value="Rieske_2Fe-2S"/>
</dbReference>
<dbReference type="CDD" id="cd03469">
    <property type="entry name" value="Rieske_RO_Alpha_N"/>
    <property type="match status" value="1"/>
</dbReference>
<evidence type="ECO:0000256" key="7">
    <source>
        <dbReference type="ARBA" id="ARBA00023027"/>
    </source>
</evidence>
<reference evidence="10 11" key="1">
    <citation type="submission" date="2016-11" db="EMBL/GenBank/DDBJ databases">
        <title>Trade-off between light-utilization and light-protection in marine flavobacteria.</title>
        <authorList>
            <person name="Kumagai Y."/>
        </authorList>
    </citation>
    <scope>NUCLEOTIDE SEQUENCE [LARGE SCALE GENOMIC DNA]</scope>
    <source>
        <strain evidence="10 11">NBRC 107125</strain>
    </source>
</reference>
<evidence type="ECO:0000256" key="4">
    <source>
        <dbReference type="ARBA" id="ARBA00023002"/>
    </source>
</evidence>
<organism evidence="10 11">
    <name type="scientific">Oceanicoccus sagamiensis</name>
    <dbReference type="NCBI Taxonomy" id="716816"/>
    <lineage>
        <taxon>Bacteria</taxon>
        <taxon>Pseudomonadati</taxon>
        <taxon>Pseudomonadota</taxon>
        <taxon>Gammaproteobacteria</taxon>
        <taxon>Cellvibrionales</taxon>
        <taxon>Spongiibacteraceae</taxon>
        <taxon>Oceanicoccus</taxon>
    </lineage>
</organism>
<evidence type="ECO:0000313" key="11">
    <source>
        <dbReference type="Proteomes" id="UP000193450"/>
    </source>
</evidence>
<evidence type="ECO:0000313" key="10">
    <source>
        <dbReference type="EMBL" id="ARN75688.1"/>
    </source>
</evidence>
<dbReference type="InterPro" id="IPR015879">
    <property type="entry name" value="Ring_hydroxy_dOase_asu_C_dom"/>
</dbReference>
<dbReference type="Pfam" id="PF00848">
    <property type="entry name" value="Ring_hydroxyl_A"/>
    <property type="match status" value="1"/>
</dbReference>
<dbReference type="Pfam" id="PF00355">
    <property type="entry name" value="Rieske"/>
    <property type="match status" value="1"/>
</dbReference>
<evidence type="ECO:0000256" key="5">
    <source>
        <dbReference type="ARBA" id="ARBA00023004"/>
    </source>
</evidence>
<keyword evidence="6" id="KW-0411">Iron-sulfur</keyword>
<dbReference type="PRINTS" id="PR00090">
    <property type="entry name" value="RNGDIOXGNASE"/>
</dbReference>
<evidence type="ECO:0000259" key="9">
    <source>
        <dbReference type="PROSITE" id="PS51296"/>
    </source>
</evidence>
<dbReference type="GO" id="GO:0005506">
    <property type="term" value="F:iron ion binding"/>
    <property type="evidence" value="ECO:0007669"/>
    <property type="project" value="InterPro"/>
</dbReference>
<keyword evidence="3" id="KW-0479">Metal-binding</keyword>
<dbReference type="CDD" id="cd08882">
    <property type="entry name" value="RHO_alpha_C_MupW-like"/>
    <property type="match status" value="1"/>
</dbReference>
<feature type="region of interest" description="Disordered" evidence="8">
    <location>
        <begin position="1"/>
        <end position="23"/>
    </location>
</feature>
<dbReference type="AlphaFoldDB" id="A0A1X9NCB2"/>
<dbReference type="PANTHER" id="PTHR43756:SF5">
    <property type="entry name" value="CHOLINE MONOOXYGENASE, CHLOROPLASTIC"/>
    <property type="match status" value="1"/>
</dbReference>
<gene>
    <name evidence="10" type="ORF">BST96_17190</name>
</gene>
<dbReference type="GO" id="GO:0016491">
    <property type="term" value="F:oxidoreductase activity"/>
    <property type="evidence" value="ECO:0007669"/>
    <property type="project" value="UniProtKB-KW"/>
</dbReference>
<dbReference type="OrthoDB" id="9769355at2"/>
<dbReference type="InterPro" id="IPR001663">
    <property type="entry name" value="Rng_hydr_dOase-A"/>
</dbReference>
<keyword evidence="2" id="KW-0001">2Fe-2S</keyword>
<dbReference type="SUPFAM" id="SSF55961">
    <property type="entry name" value="Bet v1-like"/>
    <property type="match status" value="1"/>
</dbReference>
<feature type="domain" description="Rieske" evidence="9">
    <location>
        <begin position="73"/>
        <end position="180"/>
    </location>
</feature>
<dbReference type="STRING" id="716816.BST96_17190"/>
<evidence type="ECO:0000256" key="2">
    <source>
        <dbReference type="ARBA" id="ARBA00022714"/>
    </source>
</evidence>
<proteinExistence type="predicted"/>
<dbReference type="InterPro" id="IPR036922">
    <property type="entry name" value="Rieske_2Fe-2S_sf"/>
</dbReference>
<dbReference type="SUPFAM" id="SSF50022">
    <property type="entry name" value="ISP domain"/>
    <property type="match status" value="1"/>
</dbReference>
<dbReference type="RefSeq" id="WP_085759876.1">
    <property type="nucleotide sequence ID" value="NZ_CP019343.1"/>
</dbReference>
<name>A0A1X9NCB2_9GAMM</name>
<keyword evidence="7" id="KW-0520">NAD</keyword>
<evidence type="ECO:0000256" key="8">
    <source>
        <dbReference type="SAM" id="MobiDB-lite"/>
    </source>
</evidence>
<keyword evidence="4" id="KW-0560">Oxidoreductase</keyword>
<protein>
    <submittedName>
        <fullName evidence="10">(2Fe-2S)-binding protein</fullName>
    </submittedName>
</protein>
<dbReference type="EMBL" id="CP019343">
    <property type="protein sequence ID" value="ARN75688.1"/>
    <property type="molecule type" value="Genomic_DNA"/>
</dbReference>
<evidence type="ECO:0000256" key="3">
    <source>
        <dbReference type="ARBA" id="ARBA00022723"/>
    </source>
</evidence>
<keyword evidence="11" id="KW-1185">Reference proteome</keyword>
<dbReference type="KEGG" id="osg:BST96_17190"/>
<dbReference type="GO" id="GO:0051537">
    <property type="term" value="F:2 iron, 2 sulfur cluster binding"/>
    <property type="evidence" value="ECO:0007669"/>
    <property type="project" value="UniProtKB-KW"/>
</dbReference>
<dbReference type="InterPro" id="IPR015881">
    <property type="entry name" value="ARHD_Rieske_2Fe_2S"/>
</dbReference>
<evidence type="ECO:0000256" key="6">
    <source>
        <dbReference type="ARBA" id="ARBA00023014"/>
    </source>
</evidence>
<dbReference type="PROSITE" id="PS00570">
    <property type="entry name" value="RING_HYDROXYL_ALPHA"/>
    <property type="match status" value="1"/>
</dbReference>
<keyword evidence="5" id="KW-0408">Iron</keyword>
<sequence length="464" mass="52822">MTAKLDVKIDNTIGPRSPGPSYQDLLDKELNPVPDSLRDNTNPYLGSENLSVERYLSREFHEQEVEHVWKRTWQSVCRVTEISEPGDTFVYDIVDMSILISRTEQGELKAFNNACLHRGRQLIDESGNYKELRCPYHAFTWNLDGGFKGAPCAWDFHHIDKDTFGLTDVLVDTWGGWVFINMDKNAPSLQEYLGVLPSHFERWKPENGYKMIHVEKVIPCNWKVGWEAFIESYHAVATHPQILPYTDDADSQYDVWGDHISRTITALGVPSFHLEGLTDQDVVDNMLGVSAMVARPNNALVPDGKTAREYIAQLNADEFSSNHDQPLDSFATNSERMDSILYSIFPNFAPWAGFHPNITYRFRPNGDDHQTAIMEIIVICQLATGAERPKDTPVRRLGDDELFSQAPELGESLGTIFDQDLQNMPKIQKGMKNVKSGELVLANYQEVRIRHFHQTLDKYISGEL</sequence>
<accession>A0A1X9NCB2</accession>
<comment type="cofactor">
    <cofactor evidence="1">
        <name>Fe cation</name>
        <dbReference type="ChEBI" id="CHEBI:24875"/>
    </cofactor>
</comment>
<dbReference type="PANTHER" id="PTHR43756">
    <property type="entry name" value="CHOLINE MONOOXYGENASE, CHLOROPLASTIC"/>
    <property type="match status" value="1"/>
</dbReference>
<evidence type="ECO:0000256" key="1">
    <source>
        <dbReference type="ARBA" id="ARBA00001962"/>
    </source>
</evidence>
<dbReference type="Gene3D" id="2.102.10.10">
    <property type="entry name" value="Rieske [2Fe-2S] iron-sulphur domain"/>
    <property type="match status" value="1"/>
</dbReference>
<dbReference type="Proteomes" id="UP000193450">
    <property type="component" value="Chromosome"/>
</dbReference>
<dbReference type="PROSITE" id="PS51296">
    <property type="entry name" value="RIESKE"/>
    <property type="match status" value="1"/>
</dbReference>
<dbReference type="Gene3D" id="3.90.380.10">
    <property type="entry name" value="Naphthalene 1,2-dioxygenase Alpha Subunit, Chain A, domain 1"/>
    <property type="match status" value="1"/>
</dbReference>